<evidence type="ECO:0000259" key="7">
    <source>
        <dbReference type="Pfam" id="PF07980"/>
    </source>
</evidence>
<feature type="domain" description="RagB/SusD" evidence="7">
    <location>
        <begin position="306"/>
        <end position="483"/>
    </location>
</feature>
<dbReference type="OrthoDB" id="993981at2"/>
<dbReference type="AlphaFoldDB" id="A0A1M5L6A2"/>
<name>A0A1M5L6A2_9BACT</name>
<feature type="chain" id="PRO_5012093030" evidence="6">
    <location>
        <begin position="22"/>
        <end position="484"/>
    </location>
</feature>
<dbReference type="Proteomes" id="UP000184041">
    <property type="component" value="Unassembled WGS sequence"/>
</dbReference>
<dbReference type="GO" id="GO:0009279">
    <property type="term" value="C:cell outer membrane"/>
    <property type="evidence" value="ECO:0007669"/>
    <property type="project" value="UniProtKB-SubCell"/>
</dbReference>
<dbReference type="PROSITE" id="PS51257">
    <property type="entry name" value="PROKAR_LIPOPROTEIN"/>
    <property type="match status" value="1"/>
</dbReference>
<feature type="signal peptide" evidence="6">
    <location>
        <begin position="1"/>
        <end position="21"/>
    </location>
</feature>
<dbReference type="InterPro" id="IPR011990">
    <property type="entry name" value="TPR-like_helical_dom_sf"/>
</dbReference>
<comment type="similarity">
    <text evidence="2">Belongs to the SusD family.</text>
</comment>
<dbReference type="SUPFAM" id="SSF48452">
    <property type="entry name" value="TPR-like"/>
    <property type="match status" value="1"/>
</dbReference>
<evidence type="ECO:0000313" key="10">
    <source>
        <dbReference type="Proteomes" id="UP000184041"/>
    </source>
</evidence>
<dbReference type="Gene3D" id="1.25.40.390">
    <property type="match status" value="1"/>
</dbReference>
<accession>A0A1M5L6A2</accession>
<dbReference type="CDD" id="cd08977">
    <property type="entry name" value="SusD"/>
    <property type="match status" value="1"/>
</dbReference>
<dbReference type="InterPro" id="IPR033985">
    <property type="entry name" value="SusD-like_N"/>
</dbReference>
<keyword evidence="10" id="KW-1185">Reference proteome</keyword>
<sequence length="484" mass="55219">MNKYSIYIVLLVLISGLTACHDSVTDLKPQSELTEANFYQTADDMERAVLGVYNAYQQQYPRHWVLFETPTDHVHKSEYDFIGGLLQLDQLAFHPGNDIFENFWQEKYNGIFRANKVIQSLDIPDDLPAADRQRIEGEARFLRALFYFDMVRAFGGVPEITSQVNISDARSTPRASEEAIYNLIVDDLEAALSNLPAKGEIESGRATTGAAAALLGQVHVSQGNYETALTYLNQVENMDYRLLDNFDDIYSLENEDHDEGIFTLKYIQDQNGNELPSDFIPYFGVIGYASLGNQIVDVDWDLHQKFQEEDSRTEATITEMWRNPDSEDSEPTYRPYISKFLVPHNGRTSSGLDLHVIRYAEVLLLKAEALYYTGDTQGAVDYINMVRERAFGNSAHNYTLADATSEEEFLDILLLERQLELALENERWPDLVRTGQLDKLEVIEQTQNLTVELDVQPHLARFPIPQHEINETEEGVLEQNEGYN</sequence>
<dbReference type="RefSeq" id="WP_073068458.1">
    <property type="nucleotide sequence ID" value="NZ_FQUS01000038.1"/>
</dbReference>
<reference evidence="9 10" key="1">
    <citation type="submission" date="2016-11" db="EMBL/GenBank/DDBJ databases">
        <authorList>
            <person name="Jaros S."/>
            <person name="Januszkiewicz K."/>
            <person name="Wedrychowicz H."/>
        </authorList>
    </citation>
    <scope>NUCLEOTIDE SEQUENCE [LARGE SCALE GENOMIC DNA]</scope>
    <source>
        <strain evidence="9 10">DSM 21986</strain>
    </source>
</reference>
<dbReference type="Pfam" id="PF07980">
    <property type="entry name" value="SusD_RagB"/>
    <property type="match status" value="1"/>
</dbReference>
<dbReference type="EMBL" id="FQUS01000038">
    <property type="protein sequence ID" value="SHG60624.1"/>
    <property type="molecule type" value="Genomic_DNA"/>
</dbReference>
<gene>
    <name evidence="9" type="ORF">SAMN05443144_1389</name>
</gene>
<dbReference type="InterPro" id="IPR012944">
    <property type="entry name" value="SusD_RagB_dom"/>
</dbReference>
<dbReference type="STRING" id="1194090.SAMN05443144_1389"/>
<feature type="domain" description="SusD-like N-terminal" evidence="8">
    <location>
        <begin position="26"/>
        <end position="218"/>
    </location>
</feature>
<protein>
    <submittedName>
        <fullName evidence="9">Starch-binding associating with outer membrane</fullName>
    </submittedName>
</protein>
<proteinExistence type="inferred from homology"/>
<evidence type="ECO:0000256" key="6">
    <source>
        <dbReference type="SAM" id="SignalP"/>
    </source>
</evidence>
<organism evidence="9 10">
    <name type="scientific">Fodinibius roseus</name>
    <dbReference type="NCBI Taxonomy" id="1194090"/>
    <lineage>
        <taxon>Bacteria</taxon>
        <taxon>Pseudomonadati</taxon>
        <taxon>Balneolota</taxon>
        <taxon>Balneolia</taxon>
        <taxon>Balneolales</taxon>
        <taxon>Balneolaceae</taxon>
        <taxon>Fodinibius</taxon>
    </lineage>
</organism>
<evidence type="ECO:0000256" key="2">
    <source>
        <dbReference type="ARBA" id="ARBA00006275"/>
    </source>
</evidence>
<evidence type="ECO:0000313" key="9">
    <source>
        <dbReference type="EMBL" id="SHG60624.1"/>
    </source>
</evidence>
<evidence type="ECO:0000256" key="4">
    <source>
        <dbReference type="ARBA" id="ARBA00023136"/>
    </source>
</evidence>
<evidence type="ECO:0000256" key="3">
    <source>
        <dbReference type="ARBA" id="ARBA00022729"/>
    </source>
</evidence>
<evidence type="ECO:0000259" key="8">
    <source>
        <dbReference type="Pfam" id="PF14322"/>
    </source>
</evidence>
<keyword evidence="5" id="KW-0998">Cell outer membrane</keyword>
<keyword evidence="4" id="KW-0472">Membrane</keyword>
<dbReference type="Pfam" id="PF14322">
    <property type="entry name" value="SusD-like_3"/>
    <property type="match status" value="1"/>
</dbReference>
<evidence type="ECO:0000256" key="1">
    <source>
        <dbReference type="ARBA" id="ARBA00004442"/>
    </source>
</evidence>
<comment type="subcellular location">
    <subcellularLocation>
        <location evidence="1">Cell outer membrane</location>
    </subcellularLocation>
</comment>
<evidence type="ECO:0000256" key="5">
    <source>
        <dbReference type="ARBA" id="ARBA00023237"/>
    </source>
</evidence>
<keyword evidence="3 6" id="KW-0732">Signal</keyword>